<dbReference type="SMART" id="SM00365">
    <property type="entry name" value="LRR_SD22"/>
    <property type="match status" value="5"/>
</dbReference>
<keyword evidence="18" id="KW-1185">Reference proteome</keyword>
<dbReference type="PANTHER" id="PTHR48063">
    <property type="entry name" value="LRR RECEPTOR-LIKE KINASE"/>
    <property type="match status" value="1"/>
</dbReference>
<evidence type="ECO:0000256" key="14">
    <source>
        <dbReference type="SAM" id="SignalP"/>
    </source>
</evidence>
<dbReference type="OrthoDB" id="676979at2759"/>
<comment type="subcellular location">
    <subcellularLocation>
        <location evidence="1">Cell membrane</location>
        <topology evidence="1">Single-pass type I membrane protein</topology>
    </subcellularLocation>
</comment>
<evidence type="ECO:0000256" key="11">
    <source>
        <dbReference type="ARBA" id="ARBA00023180"/>
    </source>
</evidence>
<gene>
    <name evidence="17" type="ORF">BT93_L4286</name>
</gene>
<keyword evidence="8 13" id="KW-1133">Transmembrane helix</keyword>
<dbReference type="SMART" id="SM00369">
    <property type="entry name" value="LRR_TYP"/>
    <property type="match status" value="9"/>
</dbReference>
<dbReference type="InterPro" id="IPR013210">
    <property type="entry name" value="LRR_N_plant-typ"/>
</dbReference>
<keyword evidence="11" id="KW-0325">Glycoprotein</keyword>
<dbReference type="Gene3D" id="3.80.10.10">
    <property type="entry name" value="Ribonuclease Inhibitor"/>
    <property type="match status" value="4"/>
</dbReference>
<feature type="signal peptide" evidence="14">
    <location>
        <begin position="1"/>
        <end position="23"/>
    </location>
</feature>
<dbReference type="SUPFAM" id="SSF52058">
    <property type="entry name" value="L domain-like"/>
    <property type="match status" value="2"/>
</dbReference>
<evidence type="ECO:0000256" key="8">
    <source>
        <dbReference type="ARBA" id="ARBA00022989"/>
    </source>
</evidence>
<evidence type="ECO:0000256" key="1">
    <source>
        <dbReference type="ARBA" id="ARBA00004251"/>
    </source>
</evidence>
<dbReference type="Pfam" id="PF00560">
    <property type="entry name" value="LRR_1"/>
    <property type="match status" value="2"/>
</dbReference>
<feature type="chain" id="PRO_5035822536" description="Leucine-rich repeat-containing N-terminal plant-type domain-containing protein" evidence="14">
    <location>
        <begin position="24"/>
        <end position="955"/>
    </location>
</feature>
<evidence type="ECO:0000256" key="9">
    <source>
        <dbReference type="ARBA" id="ARBA00023136"/>
    </source>
</evidence>
<dbReference type="InterPro" id="IPR003591">
    <property type="entry name" value="Leu-rich_rpt_typical-subtyp"/>
</dbReference>
<evidence type="ECO:0000256" key="5">
    <source>
        <dbReference type="ARBA" id="ARBA00022692"/>
    </source>
</evidence>
<evidence type="ECO:0000313" key="18">
    <source>
        <dbReference type="Proteomes" id="UP000806378"/>
    </source>
</evidence>
<comment type="similarity">
    <text evidence="2">Belongs to the RLP family.</text>
</comment>
<keyword evidence="9 13" id="KW-0472">Membrane</keyword>
<dbReference type="PANTHER" id="PTHR48063:SF112">
    <property type="entry name" value="RECEPTOR LIKE PROTEIN 30-LIKE"/>
    <property type="match status" value="1"/>
</dbReference>
<dbReference type="FunFam" id="3.80.10.10:FF:000111">
    <property type="entry name" value="LRR receptor-like serine/threonine-protein kinase ERECTA"/>
    <property type="match status" value="1"/>
</dbReference>
<evidence type="ECO:0000256" key="6">
    <source>
        <dbReference type="ARBA" id="ARBA00022729"/>
    </source>
</evidence>
<dbReference type="SUPFAM" id="SSF52047">
    <property type="entry name" value="RNI-like"/>
    <property type="match status" value="1"/>
</dbReference>
<keyword evidence="7" id="KW-0677">Repeat</keyword>
<dbReference type="InterPro" id="IPR055414">
    <property type="entry name" value="LRR_R13L4/SHOC2-like"/>
</dbReference>
<dbReference type="PRINTS" id="PR00019">
    <property type="entry name" value="LEURICHRPT"/>
</dbReference>
<accession>A0A8T0CUJ2</accession>
<dbReference type="AlphaFoldDB" id="A0A8T0CUJ2"/>
<evidence type="ECO:0000259" key="15">
    <source>
        <dbReference type="Pfam" id="PF08263"/>
    </source>
</evidence>
<organism evidence="17 18">
    <name type="scientific">Corymbia citriodora subsp. variegata</name>
    <dbReference type="NCBI Taxonomy" id="360336"/>
    <lineage>
        <taxon>Eukaryota</taxon>
        <taxon>Viridiplantae</taxon>
        <taxon>Streptophyta</taxon>
        <taxon>Embryophyta</taxon>
        <taxon>Tracheophyta</taxon>
        <taxon>Spermatophyta</taxon>
        <taxon>Magnoliopsida</taxon>
        <taxon>eudicotyledons</taxon>
        <taxon>Gunneridae</taxon>
        <taxon>Pentapetalae</taxon>
        <taxon>rosids</taxon>
        <taxon>malvids</taxon>
        <taxon>Myrtales</taxon>
        <taxon>Myrtaceae</taxon>
        <taxon>Myrtoideae</taxon>
        <taxon>Eucalypteae</taxon>
        <taxon>Corymbia</taxon>
    </lineage>
</organism>
<feature type="region of interest" description="Disordered" evidence="12">
    <location>
        <begin position="856"/>
        <end position="879"/>
    </location>
</feature>
<evidence type="ECO:0000256" key="10">
    <source>
        <dbReference type="ARBA" id="ARBA00023170"/>
    </source>
</evidence>
<evidence type="ECO:0000313" key="17">
    <source>
        <dbReference type="EMBL" id="KAF7851241.1"/>
    </source>
</evidence>
<dbReference type="Proteomes" id="UP000806378">
    <property type="component" value="Unassembled WGS sequence"/>
</dbReference>
<dbReference type="InterPro" id="IPR032675">
    <property type="entry name" value="LRR_dom_sf"/>
</dbReference>
<keyword evidence="3" id="KW-1003">Cell membrane</keyword>
<dbReference type="PROSITE" id="PS51450">
    <property type="entry name" value="LRR"/>
    <property type="match status" value="1"/>
</dbReference>
<name>A0A8T0CUJ2_CORYI</name>
<evidence type="ECO:0000256" key="7">
    <source>
        <dbReference type="ARBA" id="ARBA00022737"/>
    </source>
</evidence>
<feature type="domain" description="Disease resistance R13L4/SHOC-2-like LRR" evidence="16">
    <location>
        <begin position="357"/>
        <end position="548"/>
    </location>
</feature>
<feature type="domain" description="Leucine-rich repeat-containing N-terminal plant-type" evidence="15">
    <location>
        <begin position="38"/>
        <end position="73"/>
    </location>
</feature>
<keyword evidence="4" id="KW-0433">Leucine-rich repeat</keyword>
<dbReference type="Gramene" id="rna-gnl|WGS:JABURB|Cocit.L4286.1">
    <property type="protein sequence ID" value="cds-KAF7851241.1"/>
    <property type="gene ID" value="gene-BT93_L4286"/>
</dbReference>
<dbReference type="Pfam" id="PF08263">
    <property type="entry name" value="LRRNT_2"/>
    <property type="match status" value="1"/>
</dbReference>
<protein>
    <recommendedName>
        <fullName evidence="19">Leucine-rich repeat-containing N-terminal plant-type domain-containing protein</fullName>
    </recommendedName>
</protein>
<dbReference type="Pfam" id="PF23598">
    <property type="entry name" value="LRR_14"/>
    <property type="match status" value="1"/>
</dbReference>
<reference evidence="17" key="1">
    <citation type="submission" date="2020-05" db="EMBL/GenBank/DDBJ databases">
        <title>WGS assembly of Corymbia citriodora subspecies variegata.</title>
        <authorList>
            <person name="Barry K."/>
            <person name="Hundley H."/>
            <person name="Shu S."/>
            <person name="Jenkins J."/>
            <person name="Grimwood J."/>
            <person name="Baten A."/>
        </authorList>
    </citation>
    <scope>NUCLEOTIDE SEQUENCE</scope>
    <source>
        <strain evidence="17">CV2-018</strain>
    </source>
</reference>
<evidence type="ECO:0000256" key="2">
    <source>
        <dbReference type="ARBA" id="ARBA00009592"/>
    </source>
</evidence>
<evidence type="ECO:0008006" key="19">
    <source>
        <dbReference type="Google" id="ProtNLM"/>
    </source>
</evidence>
<evidence type="ECO:0000256" key="13">
    <source>
        <dbReference type="SAM" id="Phobius"/>
    </source>
</evidence>
<proteinExistence type="inferred from homology"/>
<keyword evidence="10" id="KW-0675">Receptor</keyword>
<sequence length="955" mass="106560">MASCDGLVSAILWAIFLIQVIETGHSKASTNVTCIAVEREALLKFKHGLIDPWRRLKSWTGEECCKWEGVECNKKTSHVLKLDLHNPCIEQINGIFIPSYKCRLGGNIVSSLTDLKYLKYLDLSLNYFSTQKIPIFFASLKKLEYLNLSYACFDGHIPRQLNNLSNLQYLDLSSDCGLTSNDLGWVSKLSSLKYLHLSGVDLLKAKDWFGSIAMHSSLQSLGLSNCHLQDIPSSLQANFTSLRFLDIKSNYIDSSIPQWIYNLSKLEHIDLSDNLFTGGFFPTAIIENNQRLAFFDVSQNFLQGEVTKNLSSLCKLQVLQLAHNDFKGNISGIFNRPLSCVQSKGKIFDVSHNNFSGDLPNQFGDFKELEFLDLSWNSISGSIPTNLGELSSLKELHLNNNKLSGTIPESIGQLSNLKELYFGHNLLSGVVDELHFENLKSLTRLDISSNQLILNVSSTWVPPFQVREIDLSGCKVGPEFPKWLQTQGNVTTLRMSNASILDDIPDWLYNVFSNIEVLDISINMLRGQVPQDIGDKMPQLTELRLEGNNLTGGIPNSLCKLNLLLIISLSKNQLSGKLPRCWGASQMVQNLFLEDNKLNGQIPKSLCLLQHLLVLSLRRNGFTGEIPNCLSNLPAAEVLDLSNNQLTGRLPPFGPQTPYLAVINLEKNRFVGGIPPQYCQLQYVKFLSLAQNNISGPIPNCFDGFLSMVNATNGTWIGSDIYDVDVIVNTKGTSQIYGITLQYFYSIDLSANMLDGQIPKEFTKLVELQNLNLSQNNLSGYIPSNIGDLKNLESLDLSRNKLSGTIPPSISSIDFLSHLNLSFNRLSGPIPSGNHLRTVDDESVYRGNDRLCGAPLLNTCPGDEPPDGDGRDGDNFNGDKPSEDNLDIRSWFYAGLGPGFTVGFLGFCGVLYFRGSWRVSYFRAMDKAIEKFSMTAMIVMLWFKRTFRSREKELA</sequence>
<dbReference type="InterPro" id="IPR046956">
    <property type="entry name" value="RLP23-like"/>
</dbReference>
<evidence type="ECO:0000256" key="4">
    <source>
        <dbReference type="ARBA" id="ARBA00022614"/>
    </source>
</evidence>
<feature type="transmembrane region" description="Helical" evidence="13">
    <location>
        <begin position="891"/>
        <end position="913"/>
    </location>
</feature>
<dbReference type="Pfam" id="PF13855">
    <property type="entry name" value="LRR_8"/>
    <property type="match status" value="2"/>
</dbReference>
<evidence type="ECO:0000259" key="16">
    <source>
        <dbReference type="Pfam" id="PF23598"/>
    </source>
</evidence>
<keyword evidence="6 14" id="KW-0732">Signal</keyword>
<evidence type="ECO:0000256" key="12">
    <source>
        <dbReference type="SAM" id="MobiDB-lite"/>
    </source>
</evidence>
<dbReference type="InterPro" id="IPR001611">
    <property type="entry name" value="Leu-rich_rpt"/>
</dbReference>
<dbReference type="EMBL" id="MU089555">
    <property type="protein sequence ID" value="KAF7851241.1"/>
    <property type="molecule type" value="Genomic_DNA"/>
</dbReference>
<evidence type="ECO:0000256" key="3">
    <source>
        <dbReference type="ARBA" id="ARBA00022475"/>
    </source>
</evidence>
<keyword evidence="5 13" id="KW-0812">Transmembrane</keyword>
<dbReference type="GO" id="GO:0005886">
    <property type="term" value="C:plasma membrane"/>
    <property type="evidence" value="ECO:0007669"/>
    <property type="project" value="UniProtKB-SubCell"/>
</dbReference>
<comment type="caution">
    <text evidence="17">The sequence shown here is derived from an EMBL/GenBank/DDBJ whole genome shotgun (WGS) entry which is preliminary data.</text>
</comment>
<dbReference type="FunFam" id="3.80.10.10:FF:000095">
    <property type="entry name" value="LRR receptor-like serine/threonine-protein kinase GSO1"/>
    <property type="match status" value="2"/>
</dbReference>